<evidence type="ECO:0000256" key="21">
    <source>
        <dbReference type="SAM" id="MobiDB-lite"/>
    </source>
</evidence>
<dbReference type="GO" id="GO:0005524">
    <property type="term" value="F:ATP binding"/>
    <property type="evidence" value="ECO:0007669"/>
    <property type="project" value="UniProtKB-KW"/>
</dbReference>
<feature type="compositionally biased region" description="Basic and acidic residues" evidence="21">
    <location>
        <begin position="401"/>
        <end position="410"/>
    </location>
</feature>
<comment type="catalytic activity">
    <reaction evidence="19">
        <text>DNA(n) + a 2'-deoxyribonucleoside 5'-triphosphate = DNA(n+1) + diphosphate</text>
        <dbReference type="Rhea" id="RHEA:22508"/>
        <dbReference type="Rhea" id="RHEA-COMP:17339"/>
        <dbReference type="Rhea" id="RHEA-COMP:17340"/>
        <dbReference type="ChEBI" id="CHEBI:33019"/>
        <dbReference type="ChEBI" id="CHEBI:61560"/>
        <dbReference type="ChEBI" id="CHEBI:173112"/>
        <dbReference type="EC" id="2.7.7.49"/>
    </reaction>
</comment>
<keyword evidence="15" id="KW-0695">RNA-directed DNA polymerase</keyword>
<accession>A0A0L6URJ8</accession>
<comment type="function">
    <text evidence="1">The aspartyl protease (PR) mediates the proteolytic cleavages of the Gag and Gag-Pol polyproteins after assembly of the VLP.</text>
</comment>
<evidence type="ECO:0000256" key="8">
    <source>
        <dbReference type="ARBA" id="ARBA00022741"/>
    </source>
</evidence>
<dbReference type="PANTHER" id="PTHR42648:SF11">
    <property type="entry name" value="TRANSPOSON TY4-P GAG-POL POLYPROTEIN"/>
    <property type="match status" value="1"/>
</dbReference>
<keyword evidence="13" id="KW-0694">RNA-binding</keyword>
<evidence type="ECO:0000256" key="4">
    <source>
        <dbReference type="ARBA" id="ARBA00022670"/>
    </source>
</evidence>
<keyword evidence="17" id="KW-0917">Virion maturation</keyword>
<evidence type="ECO:0000256" key="1">
    <source>
        <dbReference type="ARBA" id="ARBA00002180"/>
    </source>
</evidence>
<dbReference type="VEuPathDB" id="FungiDB:VP01_4211g1"/>
<dbReference type="InterPro" id="IPR012337">
    <property type="entry name" value="RNaseH-like_sf"/>
</dbReference>
<dbReference type="GO" id="GO:0032196">
    <property type="term" value="P:transposition"/>
    <property type="evidence" value="ECO:0007669"/>
    <property type="project" value="UniProtKB-KW"/>
</dbReference>
<feature type="domain" description="Integrase catalytic" evidence="22">
    <location>
        <begin position="161"/>
        <end position="326"/>
    </location>
</feature>
<dbReference type="InterPro" id="IPR036397">
    <property type="entry name" value="RNaseH_sf"/>
</dbReference>
<keyword evidence="16" id="KW-0808">Transferase</keyword>
<keyword evidence="2" id="KW-0815">Transposition</keyword>
<dbReference type="PROSITE" id="PS50994">
    <property type="entry name" value="INTEGRASE"/>
    <property type="match status" value="1"/>
</dbReference>
<dbReference type="GO" id="GO:0015074">
    <property type="term" value="P:DNA integration"/>
    <property type="evidence" value="ECO:0007669"/>
    <property type="project" value="UniProtKB-KW"/>
</dbReference>
<evidence type="ECO:0000256" key="16">
    <source>
        <dbReference type="ARBA" id="ARBA00022932"/>
    </source>
</evidence>
<keyword evidence="8" id="KW-0547">Nucleotide-binding</keyword>
<dbReference type="InterPro" id="IPR039537">
    <property type="entry name" value="Retrotran_Ty1/copia-like"/>
</dbReference>
<evidence type="ECO:0000256" key="11">
    <source>
        <dbReference type="ARBA" id="ARBA00022840"/>
    </source>
</evidence>
<feature type="non-terminal residue" evidence="23">
    <location>
        <position position="1"/>
    </location>
</feature>
<dbReference type="GO" id="GO:0046872">
    <property type="term" value="F:metal ion binding"/>
    <property type="evidence" value="ECO:0007669"/>
    <property type="project" value="UniProtKB-KW"/>
</dbReference>
<dbReference type="OrthoDB" id="413122at2759"/>
<evidence type="ECO:0000256" key="12">
    <source>
        <dbReference type="ARBA" id="ARBA00022842"/>
    </source>
</evidence>
<dbReference type="SUPFAM" id="SSF53098">
    <property type="entry name" value="Ribonuclease H-like"/>
    <property type="match status" value="1"/>
</dbReference>
<comment type="catalytic activity">
    <reaction evidence="20">
        <text>DNA(n) + a 2'-deoxyribonucleoside 5'-triphosphate = DNA(n+1) + diphosphate</text>
        <dbReference type="Rhea" id="RHEA:22508"/>
        <dbReference type="Rhea" id="RHEA-COMP:17339"/>
        <dbReference type="Rhea" id="RHEA-COMP:17340"/>
        <dbReference type="ChEBI" id="CHEBI:33019"/>
        <dbReference type="ChEBI" id="CHEBI:61560"/>
        <dbReference type="ChEBI" id="CHEBI:173112"/>
        <dbReference type="EC" id="2.7.7.7"/>
    </reaction>
</comment>
<dbReference type="GO" id="GO:0003964">
    <property type="term" value="F:RNA-directed DNA polymerase activity"/>
    <property type="evidence" value="ECO:0007669"/>
    <property type="project" value="UniProtKB-KW"/>
</dbReference>
<organism evidence="23 24">
    <name type="scientific">Puccinia sorghi</name>
    <dbReference type="NCBI Taxonomy" id="27349"/>
    <lineage>
        <taxon>Eukaryota</taxon>
        <taxon>Fungi</taxon>
        <taxon>Dikarya</taxon>
        <taxon>Basidiomycota</taxon>
        <taxon>Pucciniomycotina</taxon>
        <taxon>Pucciniomycetes</taxon>
        <taxon>Pucciniales</taxon>
        <taxon>Pucciniaceae</taxon>
        <taxon>Puccinia</taxon>
    </lineage>
</organism>
<dbReference type="Gene3D" id="3.30.420.10">
    <property type="entry name" value="Ribonuclease H-like superfamily/Ribonuclease H"/>
    <property type="match status" value="1"/>
</dbReference>
<evidence type="ECO:0000256" key="18">
    <source>
        <dbReference type="ARBA" id="ARBA00023172"/>
    </source>
</evidence>
<dbReference type="AlphaFoldDB" id="A0A0L6URJ8"/>
<keyword evidence="6" id="KW-0540">Nuclease</keyword>
<evidence type="ECO:0000313" key="24">
    <source>
        <dbReference type="Proteomes" id="UP000037035"/>
    </source>
</evidence>
<evidence type="ECO:0000256" key="20">
    <source>
        <dbReference type="ARBA" id="ARBA00049244"/>
    </source>
</evidence>
<evidence type="ECO:0000256" key="19">
    <source>
        <dbReference type="ARBA" id="ARBA00048173"/>
    </source>
</evidence>
<evidence type="ECO:0000256" key="10">
    <source>
        <dbReference type="ARBA" id="ARBA00022801"/>
    </source>
</evidence>
<keyword evidence="3" id="KW-1188">Viral release from host cell</keyword>
<feature type="region of interest" description="Disordered" evidence="21">
    <location>
        <begin position="400"/>
        <end position="419"/>
    </location>
</feature>
<keyword evidence="10" id="KW-0378">Hydrolase</keyword>
<evidence type="ECO:0000256" key="17">
    <source>
        <dbReference type="ARBA" id="ARBA00023113"/>
    </source>
</evidence>
<proteinExistence type="predicted"/>
<dbReference type="Proteomes" id="UP000037035">
    <property type="component" value="Unassembled WGS sequence"/>
</dbReference>
<dbReference type="InterPro" id="IPR054722">
    <property type="entry name" value="PolX-like_BBD"/>
</dbReference>
<keyword evidence="7" id="KW-0479">Metal-binding</keyword>
<dbReference type="GO" id="GO:0006508">
    <property type="term" value="P:proteolysis"/>
    <property type="evidence" value="ECO:0007669"/>
    <property type="project" value="UniProtKB-KW"/>
</dbReference>
<evidence type="ECO:0000256" key="14">
    <source>
        <dbReference type="ARBA" id="ARBA00022908"/>
    </source>
</evidence>
<dbReference type="EMBL" id="LAVV01009293">
    <property type="protein sequence ID" value="KNZ50842.1"/>
    <property type="molecule type" value="Genomic_DNA"/>
</dbReference>
<evidence type="ECO:0000256" key="7">
    <source>
        <dbReference type="ARBA" id="ARBA00022723"/>
    </source>
</evidence>
<evidence type="ECO:0000256" key="6">
    <source>
        <dbReference type="ARBA" id="ARBA00022722"/>
    </source>
</evidence>
<keyword evidence="11" id="KW-0067">ATP-binding</keyword>
<evidence type="ECO:0000256" key="13">
    <source>
        <dbReference type="ARBA" id="ARBA00022884"/>
    </source>
</evidence>
<keyword evidence="24" id="KW-1185">Reference proteome</keyword>
<dbReference type="InterPro" id="IPR001584">
    <property type="entry name" value="Integrase_cat-core"/>
</dbReference>
<evidence type="ECO:0000256" key="2">
    <source>
        <dbReference type="ARBA" id="ARBA00022578"/>
    </source>
</evidence>
<dbReference type="Pfam" id="PF22936">
    <property type="entry name" value="Pol_BBD"/>
    <property type="match status" value="1"/>
</dbReference>
<evidence type="ECO:0000313" key="23">
    <source>
        <dbReference type="EMBL" id="KNZ50842.1"/>
    </source>
</evidence>
<gene>
    <name evidence="23" type="ORF">VP01_4211g1</name>
</gene>
<dbReference type="GO" id="GO:0008233">
    <property type="term" value="F:peptidase activity"/>
    <property type="evidence" value="ECO:0007669"/>
    <property type="project" value="UniProtKB-KW"/>
</dbReference>
<evidence type="ECO:0000256" key="9">
    <source>
        <dbReference type="ARBA" id="ARBA00022759"/>
    </source>
</evidence>
<dbReference type="PANTHER" id="PTHR42648">
    <property type="entry name" value="TRANSPOSASE, PUTATIVE-RELATED"/>
    <property type="match status" value="1"/>
</dbReference>
<evidence type="ECO:0000256" key="5">
    <source>
        <dbReference type="ARBA" id="ARBA00022695"/>
    </source>
</evidence>
<keyword evidence="9" id="KW-0255">Endonuclease</keyword>
<dbReference type="GO" id="GO:0003887">
    <property type="term" value="F:DNA-directed DNA polymerase activity"/>
    <property type="evidence" value="ECO:0007669"/>
    <property type="project" value="UniProtKB-KW"/>
</dbReference>
<keyword evidence="4" id="KW-0645">Protease</keyword>
<evidence type="ECO:0000259" key="22">
    <source>
        <dbReference type="PROSITE" id="PS50994"/>
    </source>
</evidence>
<keyword evidence="14" id="KW-0229">DNA integration</keyword>
<protein>
    <recommendedName>
        <fullName evidence="22">Integrase catalytic domain-containing protein</fullName>
    </recommendedName>
</protein>
<evidence type="ECO:0000256" key="3">
    <source>
        <dbReference type="ARBA" id="ARBA00022612"/>
    </source>
</evidence>
<comment type="caution">
    <text evidence="23">The sequence shown here is derived from an EMBL/GenBank/DDBJ whole genome shotgun (WGS) entry which is preliminary data.</text>
</comment>
<sequence>IILDSGALAHIFNDKQYFSKLELNDYDSIKTGKADATLPIKGMGEVALNPGCLDEKGCSVTSINGRFKFIKEGQLVMQGLIKNNLFSVDEPIAVGNSPKSLIATQLPRLQEIHKSYGHASLGRIGSLIPQSISEAKRLGFECKSCILAKITKQPFKGISTTATKPFEKIHLDLIGPIDPESRDHFWYKLTVVDNFTGYLSGFPLLRKDDRTDVLINLLENENKQLGYFPTWVCSDGGGEFIASRLVRFLGSKNIRRLISEPYHPEHNGRAERANRTIVESIRATFESSGVKKSLWPKLLKSCCLMLNSIPRKGSFELPWKLMHGKDLPQGFIKPIGTPAITVNHRRVKERKFSLKGKEGVLVCFHPILLSYHILSKSGAVIKSKHVRFLKKPDVVISSNDSFDHPSESQRFEVTQESQHKEIPVVESLNWRGEQS</sequence>
<evidence type="ECO:0000256" key="15">
    <source>
        <dbReference type="ARBA" id="ARBA00022918"/>
    </source>
</evidence>
<dbReference type="GO" id="GO:0004519">
    <property type="term" value="F:endonuclease activity"/>
    <property type="evidence" value="ECO:0007669"/>
    <property type="project" value="UniProtKB-KW"/>
</dbReference>
<keyword evidence="12" id="KW-0460">Magnesium</keyword>
<dbReference type="GO" id="GO:0006310">
    <property type="term" value="P:DNA recombination"/>
    <property type="evidence" value="ECO:0007669"/>
    <property type="project" value="UniProtKB-KW"/>
</dbReference>
<keyword evidence="5" id="KW-0548">Nucleotidyltransferase</keyword>
<name>A0A0L6URJ8_9BASI</name>
<keyword evidence="18" id="KW-0233">DNA recombination</keyword>
<dbReference type="GO" id="GO:0005634">
    <property type="term" value="C:nucleus"/>
    <property type="evidence" value="ECO:0007669"/>
    <property type="project" value="UniProtKB-ARBA"/>
</dbReference>
<keyword evidence="16" id="KW-0239">DNA-directed DNA polymerase</keyword>
<reference evidence="23 24" key="1">
    <citation type="submission" date="2015-08" db="EMBL/GenBank/DDBJ databases">
        <title>Next Generation Sequencing and Analysis of the Genome of Puccinia sorghi L Schw, the Causal Agent of Maize Common Rust.</title>
        <authorList>
            <person name="Rochi L."/>
            <person name="Burguener G."/>
            <person name="Darino M."/>
            <person name="Turjanski A."/>
            <person name="Kreff E."/>
            <person name="Dieguez M.J."/>
            <person name="Sacco F."/>
        </authorList>
    </citation>
    <scope>NUCLEOTIDE SEQUENCE [LARGE SCALE GENOMIC DNA]</scope>
    <source>
        <strain evidence="23 24">RO10H11247</strain>
    </source>
</reference>
<dbReference type="GO" id="GO:0003723">
    <property type="term" value="F:RNA binding"/>
    <property type="evidence" value="ECO:0007669"/>
    <property type="project" value="UniProtKB-KW"/>
</dbReference>